<proteinExistence type="predicted"/>
<keyword evidence="2" id="KW-1185">Reference proteome</keyword>
<dbReference type="Pfam" id="PF08876">
    <property type="entry name" value="DUF1836"/>
    <property type="match status" value="1"/>
</dbReference>
<organism evidence="1 2">
    <name type="scientific">Lactobacillus xujianguonis</name>
    <dbReference type="NCBI Taxonomy" id="2495899"/>
    <lineage>
        <taxon>Bacteria</taxon>
        <taxon>Bacillati</taxon>
        <taxon>Bacillota</taxon>
        <taxon>Bacilli</taxon>
        <taxon>Lactobacillales</taxon>
        <taxon>Lactobacillaceae</taxon>
        <taxon>Lactobacillus</taxon>
    </lineage>
</organism>
<comment type="caution">
    <text evidence="1">The sequence shown here is derived from an EMBL/GenBank/DDBJ whole genome shotgun (WGS) entry which is preliminary data.</text>
</comment>
<dbReference type="RefSeq" id="WP_103661588.1">
    <property type="nucleotide sequence ID" value="NZ_ML136881.1"/>
</dbReference>
<accession>A0A437SV16</accession>
<dbReference type="EMBL" id="RXIA01000013">
    <property type="protein sequence ID" value="RVU70781.1"/>
    <property type="molecule type" value="Genomic_DNA"/>
</dbReference>
<dbReference type="AlphaFoldDB" id="A0A437SV16"/>
<protein>
    <submittedName>
        <fullName evidence="1">DUF1836 domain-containing protein</fullName>
    </submittedName>
</protein>
<dbReference type="PANTHER" id="PTHR40056:SF1">
    <property type="entry name" value="DUF1836 DOMAIN-CONTAINING PROTEIN"/>
    <property type="match status" value="1"/>
</dbReference>
<sequence length="161" mass="19116">MKKEVAIKDFQLPTYSDIPEMGLYLKQVVDYLNQHLAPLGNLKLTNSMVSNYVKHKLITPPQSRLYQREQIATLFFIAIAKNVMDQEDLRKALAIQKDTYPIEVAYDYFAKELKNVLLYVFDQQEQLQKVGHDHTKQKQMLRNVIMAFAYREYLYQFFREV</sequence>
<dbReference type="InterPro" id="IPR014975">
    <property type="entry name" value="DUF1836"/>
</dbReference>
<name>A0A437SV16_9LACO</name>
<reference evidence="1 2" key="1">
    <citation type="submission" date="2018-12" db="EMBL/GenBank/DDBJ databases">
        <authorList>
            <person name="Meng J."/>
        </authorList>
    </citation>
    <scope>NUCLEOTIDE SEQUENCE [LARGE SCALE GENOMIC DNA]</scope>
    <source>
        <strain evidence="1 2">HT111-2</strain>
    </source>
</reference>
<dbReference type="PANTHER" id="PTHR40056">
    <property type="entry name" value="HYPOTHETICAL CYTOSOLIC PROTEIN"/>
    <property type="match status" value="1"/>
</dbReference>
<evidence type="ECO:0000313" key="2">
    <source>
        <dbReference type="Proteomes" id="UP000288291"/>
    </source>
</evidence>
<evidence type="ECO:0000313" key="1">
    <source>
        <dbReference type="EMBL" id="RVU70781.1"/>
    </source>
</evidence>
<dbReference type="Proteomes" id="UP000288291">
    <property type="component" value="Unassembled WGS sequence"/>
</dbReference>
<gene>
    <name evidence="1" type="ORF">EJK17_05925</name>
</gene>